<dbReference type="RefSeq" id="XP_028519173.1">
    <property type="nucleotide sequence ID" value="XM_028663372.1"/>
</dbReference>
<organism evidence="2 3">
    <name type="scientific">Exaiptasia diaphana</name>
    <name type="common">Tropical sea anemone</name>
    <name type="synonym">Aiptasia pulchella</name>
    <dbReference type="NCBI Taxonomy" id="2652724"/>
    <lineage>
        <taxon>Eukaryota</taxon>
        <taxon>Metazoa</taxon>
        <taxon>Cnidaria</taxon>
        <taxon>Anthozoa</taxon>
        <taxon>Hexacorallia</taxon>
        <taxon>Actiniaria</taxon>
        <taxon>Aiptasiidae</taxon>
        <taxon>Exaiptasia</taxon>
    </lineage>
</organism>
<keyword evidence="1" id="KW-0812">Transmembrane</keyword>
<proteinExistence type="predicted"/>
<keyword evidence="1" id="KW-1133">Transmembrane helix</keyword>
<dbReference type="OrthoDB" id="10031171at2759"/>
<reference evidence="2" key="1">
    <citation type="submission" date="2022-11" db="UniProtKB">
        <authorList>
            <consortium name="EnsemblMetazoa"/>
        </authorList>
    </citation>
    <scope>IDENTIFICATION</scope>
</reference>
<dbReference type="GeneID" id="110253060"/>
<protein>
    <submittedName>
        <fullName evidence="2">Uncharacterized protein</fullName>
    </submittedName>
</protein>
<feature type="transmembrane region" description="Helical" evidence="1">
    <location>
        <begin position="6"/>
        <end position="27"/>
    </location>
</feature>
<dbReference type="Proteomes" id="UP000887567">
    <property type="component" value="Unplaced"/>
</dbReference>
<dbReference type="PANTHER" id="PTHR34488:SF1">
    <property type="entry name" value="SI:CH211-245H14.1-RELATED"/>
    <property type="match status" value="1"/>
</dbReference>
<dbReference type="AlphaFoldDB" id="A0A913YVT8"/>
<accession>A0A913YVT8</accession>
<keyword evidence="1" id="KW-0472">Membrane</keyword>
<evidence type="ECO:0000256" key="1">
    <source>
        <dbReference type="SAM" id="Phobius"/>
    </source>
</evidence>
<dbReference type="EnsemblMetazoa" id="XM_028663372.1">
    <property type="protein sequence ID" value="XP_028519173.1"/>
    <property type="gene ID" value="LOC110253060"/>
</dbReference>
<evidence type="ECO:0000313" key="2">
    <source>
        <dbReference type="EnsemblMetazoa" id="XP_028519173.1"/>
    </source>
</evidence>
<dbReference type="PANTHER" id="PTHR34488">
    <property type="entry name" value="SI:CH211-245H14.1-RELATED"/>
    <property type="match status" value="1"/>
</dbReference>
<keyword evidence="3" id="KW-1185">Reference proteome</keyword>
<name>A0A913YVT8_EXADI</name>
<evidence type="ECO:0000313" key="3">
    <source>
        <dbReference type="Proteomes" id="UP000887567"/>
    </source>
</evidence>
<dbReference type="KEGG" id="epa:110253060"/>
<sequence length="193" mass="22756">MSDTAAIVIPLVILVVVFLIILICYLCKRHQVWPFKYHNLDERHGFVRDAQPKDFFLVKRCEQESVRDVEYSIIQKSKFSERTWKPGLQDPQTPVMVFCVVASRIGADIDAAMREVNDWNRVILIVLHNKHSSQLTGDLSDNDYLLDDGIRSKLEDRIVHFAFSEYERLYDCRQNNEGFRKMRELIENFRYSP</sequence>